<gene>
    <name evidence="1" type="ORF">BOTNAR_0017g00210</name>
</gene>
<dbReference type="Proteomes" id="UP000297452">
    <property type="component" value="Unassembled WGS sequence"/>
</dbReference>
<reference evidence="1 2" key="1">
    <citation type="submission" date="2017-12" db="EMBL/GenBank/DDBJ databases">
        <title>Comparative genomics of Botrytis spp.</title>
        <authorList>
            <person name="Valero-Jimenez C.A."/>
            <person name="Tapia P."/>
            <person name="Veloso J."/>
            <person name="Silva-Moreno E."/>
            <person name="Staats M."/>
            <person name="Valdes J.H."/>
            <person name="Van Kan J.A.L."/>
        </authorList>
    </citation>
    <scope>NUCLEOTIDE SEQUENCE [LARGE SCALE GENOMIC DNA]</scope>
    <source>
        <strain evidence="1 2">MUCL2120</strain>
    </source>
</reference>
<sequence>MSERETRKYFEKSILLLLNIIVGNGLTETGIKILRAVGKYFRNGESSNTELYNNAKDTESSGSFLTRAAVGT</sequence>
<proteinExistence type="predicted"/>
<name>A0A4Z1J5S5_9HELO</name>
<organism evidence="1 2">
    <name type="scientific">Botryotinia narcissicola</name>
    <dbReference type="NCBI Taxonomy" id="278944"/>
    <lineage>
        <taxon>Eukaryota</taxon>
        <taxon>Fungi</taxon>
        <taxon>Dikarya</taxon>
        <taxon>Ascomycota</taxon>
        <taxon>Pezizomycotina</taxon>
        <taxon>Leotiomycetes</taxon>
        <taxon>Helotiales</taxon>
        <taxon>Sclerotiniaceae</taxon>
        <taxon>Botryotinia</taxon>
    </lineage>
</organism>
<dbReference type="AlphaFoldDB" id="A0A4Z1J5S5"/>
<accession>A0A4Z1J5S5</accession>
<evidence type="ECO:0000313" key="2">
    <source>
        <dbReference type="Proteomes" id="UP000297452"/>
    </source>
</evidence>
<comment type="caution">
    <text evidence="1">The sequence shown here is derived from an EMBL/GenBank/DDBJ whole genome shotgun (WGS) entry which is preliminary data.</text>
</comment>
<evidence type="ECO:0000313" key="1">
    <source>
        <dbReference type="EMBL" id="TGO68958.1"/>
    </source>
</evidence>
<dbReference type="EMBL" id="PQXJ01000017">
    <property type="protein sequence ID" value="TGO68958.1"/>
    <property type="molecule type" value="Genomic_DNA"/>
</dbReference>
<keyword evidence="2" id="KW-1185">Reference proteome</keyword>
<protein>
    <submittedName>
        <fullName evidence="1">Uncharacterized protein</fullName>
    </submittedName>
</protein>